<dbReference type="CDD" id="cd00201">
    <property type="entry name" value="WW"/>
    <property type="match status" value="2"/>
</dbReference>
<dbReference type="SMART" id="SM00456">
    <property type="entry name" value="WW"/>
    <property type="match status" value="2"/>
</dbReference>
<dbReference type="SMART" id="SM00248">
    <property type="entry name" value="ANK"/>
    <property type="match status" value="3"/>
</dbReference>
<evidence type="ECO:0000256" key="2">
    <source>
        <dbReference type="SAM" id="MobiDB-lite"/>
    </source>
</evidence>
<gene>
    <name evidence="5" type="ORF">DYB25_006492</name>
</gene>
<feature type="domain" description="WW" evidence="4">
    <location>
        <begin position="549"/>
        <end position="577"/>
    </location>
</feature>
<dbReference type="PANTHER" id="PTHR13715">
    <property type="entry name" value="RYANODINE RECEPTOR AND IP3 RECEPTOR"/>
    <property type="match status" value="1"/>
</dbReference>
<feature type="compositionally biased region" description="Polar residues" evidence="2">
    <location>
        <begin position="497"/>
        <end position="526"/>
    </location>
</feature>
<feature type="region of interest" description="Disordered" evidence="2">
    <location>
        <begin position="435"/>
        <end position="460"/>
    </location>
</feature>
<dbReference type="PROSITE" id="PS50020">
    <property type="entry name" value="WW_DOMAIN_2"/>
    <property type="match status" value="2"/>
</dbReference>
<feature type="region of interest" description="Disordered" evidence="2">
    <location>
        <begin position="108"/>
        <end position="142"/>
    </location>
</feature>
<evidence type="ECO:0000313" key="5">
    <source>
        <dbReference type="EMBL" id="RHY21785.1"/>
    </source>
</evidence>
<feature type="compositionally biased region" description="Polar residues" evidence="2">
    <location>
        <begin position="108"/>
        <end position="125"/>
    </location>
</feature>
<dbReference type="EMBL" id="QUTA01003913">
    <property type="protein sequence ID" value="RHY21785.1"/>
    <property type="molecule type" value="Genomic_DNA"/>
</dbReference>
<dbReference type="PANTHER" id="PTHR13715:SF99">
    <property type="entry name" value="INOSITOL 1,4,5-TRISPHOSPHATE RECEPTOR-LIKE PROTEIN A"/>
    <property type="match status" value="1"/>
</dbReference>
<feature type="compositionally biased region" description="Polar residues" evidence="2">
    <location>
        <begin position="626"/>
        <end position="635"/>
    </location>
</feature>
<feature type="compositionally biased region" description="Low complexity" evidence="2">
    <location>
        <begin position="595"/>
        <end position="614"/>
    </location>
</feature>
<feature type="compositionally biased region" description="Gly residues" evidence="2">
    <location>
        <begin position="70"/>
        <end position="80"/>
    </location>
</feature>
<proteinExistence type="predicted"/>
<sequence length="1127" mass="121721">MTLSMEVGHLLRCQLQDTYSSYEMEPTNSAEADAAATKGGTLQGDATKVAAGEDAGTNVFRRCSTPLDGTEGGSGHGGGTAASPWLPFIDDTTGATYYYNQETQEISWTDPAISSNQGTDSSGTSGRRPFPGASSRPTSATQPVVLPVISGDNNPIGLWPFSAIDSEITSTEDGGVSNVMAEVGVETTVELRLTSSEANVLLERKESRGVTSLLEADDDDDGEILLLHNQMMENNKSTMIALDQGADESHVEAIDNVIIHPQDDTDTGEKNPSSEMQSSRRPSTSDVRPLGSGHSIEPHQVLLNTSVDTNNGLSPRAVDASDRPPHPVDLHADGGCINIIGDKPTLTHEGADPTVDAPNDVIDAASREDNNSSMPIDAAEGTTYPSLTNNLPEVVLDLQPSMIEQFKKSPDSSNALATPTANIIDVAIATVQPMEEDTTSTNTLVPPVDTQTTMSDSPTQADPLSIAKDDKAAVQLPPVSPQIIPDTMAAPAGSTEAIPSTQVINSKSPTEQALKTAQDGSPSTSFPADICPATEFSSQPLHDLTATTWVEAYDDQRSRSYYYDPVTSAVSWDHPGGLLASPQQNAPIQPPANPPSTASTEPPRSSRRPSLLPPVDDGQDAHAQESDSTQNTPSRHNLDQKDDDPVNSTSTTPPHTISDLTATEQPIVPLRDPNERLEPLPPPLETTKCAVEKASTSHLNETPTTEPPEPSASSTPTTQRQSRRQEAEAARAQAWASDVASWQRLFNQASNQYHTLVEQMQEAVAAREAAVAREVGSRDMRKRQFAALLSNNAAIAPLSPWDVMARNIVGVDLKRLLQDIIDDPAKYPSILQPSAKSKQQTPAEVQQQLLRVRNKDGDSLLHLAVWKGSVIKVKHLLSLGADVNLVDNSVTQWTPLHEAARSGHIPMTKLLLSAGASITATDAAGDTALHWACRGNHSTIVKVLLHADPTFATLHAANHKRKTPLDLAKKPTLRSFLQGLLSGGGIGDYISSTLNHELEFDNPERYFERLVYDMAFFVVVITLFLNMIQGIIIDAFTSVREQTETKAALKRERCLVCNRSRSAIEVEGVESGLLNNFARHTQDEHNFFHYFFYIQHVTAKDPKDLNGIESYVVDKLKTQDMTWIPRV</sequence>
<feature type="region of interest" description="Disordered" evidence="2">
    <location>
        <begin position="259"/>
        <end position="299"/>
    </location>
</feature>
<feature type="transmembrane region" description="Helical" evidence="3">
    <location>
        <begin position="1014"/>
        <end position="1036"/>
    </location>
</feature>
<organism evidence="5 6">
    <name type="scientific">Aphanomyces astaci</name>
    <name type="common">Crayfish plague agent</name>
    <dbReference type="NCBI Taxonomy" id="112090"/>
    <lineage>
        <taxon>Eukaryota</taxon>
        <taxon>Sar</taxon>
        <taxon>Stramenopiles</taxon>
        <taxon>Oomycota</taxon>
        <taxon>Saprolegniomycetes</taxon>
        <taxon>Saprolegniales</taxon>
        <taxon>Verrucalvaceae</taxon>
        <taxon>Aphanomyces</taxon>
    </lineage>
</organism>
<reference evidence="5 6" key="1">
    <citation type="submission" date="2018-08" db="EMBL/GenBank/DDBJ databases">
        <title>Aphanomyces genome sequencing and annotation.</title>
        <authorList>
            <person name="Minardi D."/>
            <person name="Oidtmann B."/>
            <person name="Van Der Giezen M."/>
            <person name="Studholme D.J."/>
        </authorList>
    </citation>
    <scope>NUCLEOTIDE SEQUENCE [LARGE SCALE GENOMIC DNA]</scope>
    <source>
        <strain evidence="5 6">Yx</strain>
    </source>
</reference>
<feature type="region of interest" description="Disordered" evidence="2">
    <location>
        <begin position="62"/>
        <end position="85"/>
    </location>
</feature>
<evidence type="ECO:0000259" key="4">
    <source>
        <dbReference type="PROSITE" id="PS50020"/>
    </source>
</evidence>
<dbReference type="Gene3D" id="1.25.40.20">
    <property type="entry name" value="Ankyrin repeat-containing domain"/>
    <property type="match status" value="1"/>
</dbReference>
<feature type="compositionally biased region" description="Polar residues" evidence="2">
    <location>
        <begin position="439"/>
        <end position="460"/>
    </location>
</feature>
<evidence type="ECO:0000256" key="3">
    <source>
        <dbReference type="SAM" id="Phobius"/>
    </source>
</evidence>
<feature type="repeat" description="ANK" evidence="1">
    <location>
        <begin position="856"/>
        <end position="888"/>
    </location>
</feature>
<feature type="region of interest" description="Disordered" evidence="2">
    <location>
        <begin position="574"/>
        <end position="728"/>
    </location>
</feature>
<evidence type="ECO:0000313" key="6">
    <source>
        <dbReference type="Proteomes" id="UP000266239"/>
    </source>
</evidence>
<keyword evidence="3" id="KW-1133">Transmembrane helix</keyword>
<feature type="domain" description="WW" evidence="4">
    <location>
        <begin position="79"/>
        <end position="113"/>
    </location>
</feature>
<dbReference type="Pfam" id="PF12796">
    <property type="entry name" value="Ank_2"/>
    <property type="match status" value="1"/>
</dbReference>
<dbReference type="GO" id="GO:0006816">
    <property type="term" value="P:calcium ion transport"/>
    <property type="evidence" value="ECO:0007669"/>
    <property type="project" value="InterPro"/>
</dbReference>
<dbReference type="InterPro" id="IPR036770">
    <property type="entry name" value="Ankyrin_rpt-contain_sf"/>
</dbReference>
<accession>A0A397BL27</accession>
<dbReference type="PROSITE" id="PS50088">
    <property type="entry name" value="ANK_REPEAT"/>
    <property type="match status" value="3"/>
</dbReference>
<feature type="compositionally biased region" description="Polar residues" evidence="2">
    <location>
        <begin position="270"/>
        <end position="286"/>
    </location>
</feature>
<feature type="compositionally biased region" description="Polar residues" evidence="2">
    <location>
        <begin position="646"/>
        <end position="664"/>
    </location>
</feature>
<keyword evidence="3" id="KW-0472">Membrane</keyword>
<dbReference type="Gene3D" id="2.20.70.10">
    <property type="match status" value="2"/>
</dbReference>
<name>A0A397BL27_APHAT</name>
<comment type="caution">
    <text evidence="5">The sequence shown here is derived from an EMBL/GenBank/DDBJ whole genome shotgun (WGS) entry which is preliminary data.</text>
</comment>
<feature type="repeat" description="ANK" evidence="1">
    <location>
        <begin position="891"/>
        <end position="923"/>
    </location>
</feature>
<dbReference type="AlphaFoldDB" id="A0A397BL27"/>
<feature type="region of interest" description="Disordered" evidence="2">
    <location>
        <begin position="492"/>
        <end position="530"/>
    </location>
</feature>
<dbReference type="InterPro" id="IPR002110">
    <property type="entry name" value="Ankyrin_rpt"/>
</dbReference>
<dbReference type="PROSITE" id="PS50297">
    <property type="entry name" value="ANK_REP_REGION"/>
    <property type="match status" value="3"/>
</dbReference>
<feature type="repeat" description="ANK" evidence="1">
    <location>
        <begin position="924"/>
        <end position="945"/>
    </location>
</feature>
<keyword evidence="1" id="KW-0040">ANK repeat</keyword>
<evidence type="ECO:0000256" key="1">
    <source>
        <dbReference type="PROSITE-ProRule" id="PRU00023"/>
    </source>
</evidence>
<keyword evidence="3" id="KW-0812">Transmembrane</keyword>
<protein>
    <recommendedName>
        <fullName evidence="4">WW domain-containing protein</fullName>
    </recommendedName>
</protein>
<dbReference type="SUPFAM" id="SSF48403">
    <property type="entry name" value="Ankyrin repeat"/>
    <property type="match status" value="1"/>
</dbReference>
<dbReference type="VEuPathDB" id="FungiDB:H257_09418"/>
<dbReference type="InterPro" id="IPR001202">
    <property type="entry name" value="WW_dom"/>
</dbReference>
<dbReference type="InterPro" id="IPR015925">
    <property type="entry name" value="Ryanodine_IP3_receptor"/>
</dbReference>
<dbReference type="Proteomes" id="UP000266239">
    <property type="component" value="Unassembled WGS sequence"/>
</dbReference>
<feature type="compositionally biased region" description="Low complexity" evidence="2">
    <location>
        <begin position="711"/>
        <end position="720"/>
    </location>
</feature>